<dbReference type="Pfam" id="PF00096">
    <property type="entry name" value="zf-C2H2"/>
    <property type="match status" value="1"/>
</dbReference>
<dbReference type="RefSeq" id="XP_025408681.1">
    <property type="nucleotide sequence ID" value="XM_025552896.1"/>
</dbReference>
<dbReference type="PROSITE" id="PS50157">
    <property type="entry name" value="ZINC_FINGER_C2H2_2"/>
    <property type="match status" value="2"/>
</dbReference>
<dbReference type="OrthoDB" id="10066279at2759"/>
<sequence length="403" mass="46961">MHTCEKCNKEFTLKKNLNRHLLKIHNLKVLPINKSKGTLKCLLCELFFVKRSSLRRHERDKHKMNLTPSLQKKKITNKCVIFEPSNLEDYPQLQKLLPSGFIYKINYVESLGNDKLKTKFEIPDCSEKMFMNWLSELSQKSHVTYRVKSYTKSPSPKIIFNKVYRCEHNTFPNKYCDPHPKHTGCPSTLTVRITKCSEALSLKSTIADNNVMIFSLKVIATLYHCHNHILSESVKLSFTRKEKQINKNRIKLIKTLINEEETKNNVNIVHSNDFLSLNTSNSLEESMKNIKYNENMTEMIEETIVLYENENVELSKEFDNYIFVENLNTENLLHNGDNENELNQLLSDFDQANQRMLQQFESNPKYFVSAIKAYTCAMKNSLSSKESLLNALHSFGNLLHEGF</sequence>
<reference evidence="4" key="1">
    <citation type="submission" date="2025-08" db="UniProtKB">
        <authorList>
            <consortium name="RefSeq"/>
        </authorList>
    </citation>
    <scope>IDENTIFICATION</scope>
    <source>
        <tissue evidence="4">Whole body</tissue>
    </source>
</reference>
<feature type="domain" description="C2H2-type" evidence="2">
    <location>
        <begin position="2"/>
        <end position="25"/>
    </location>
</feature>
<keyword evidence="1" id="KW-0479">Metal-binding</keyword>
<name>A0A8B8FDL5_9HEMI</name>
<dbReference type="Gene3D" id="3.30.160.60">
    <property type="entry name" value="Classic Zinc Finger"/>
    <property type="match status" value="1"/>
</dbReference>
<dbReference type="PANTHER" id="PTHR35385">
    <property type="entry name" value="PROTEIN B, PUTATIVE-RELATED-RELATED"/>
    <property type="match status" value="1"/>
</dbReference>
<dbReference type="PROSITE" id="PS00028">
    <property type="entry name" value="ZINC_FINGER_C2H2_1"/>
    <property type="match status" value="2"/>
</dbReference>
<proteinExistence type="predicted"/>
<accession>A0A8B8FDL5</accession>
<keyword evidence="3" id="KW-1185">Reference proteome</keyword>
<dbReference type="AlphaFoldDB" id="A0A8B8FDL5"/>
<keyword evidence="1" id="KW-0862">Zinc</keyword>
<dbReference type="InterPro" id="IPR036236">
    <property type="entry name" value="Znf_C2H2_sf"/>
</dbReference>
<evidence type="ECO:0000313" key="3">
    <source>
        <dbReference type="Proteomes" id="UP000694846"/>
    </source>
</evidence>
<evidence type="ECO:0000313" key="4">
    <source>
        <dbReference type="RefSeq" id="XP_025408681.1"/>
    </source>
</evidence>
<feature type="domain" description="C2H2-type" evidence="2">
    <location>
        <begin position="39"/>
        <end position="62"/>
    </location>
</feature>
<protein>
    <submittedName>
        <fullName evidence="4">Uncharacterized protein LOC112682337</fullName>
    </submittedName>
</protein>
<evidence type="ECO:0000256" key="1">
    <source>
        <dbReference type="PROSITE-ProRule" id="PRU00042"/>
    </source>
</evidence>
<dbReference type="Proteomes" id="UP000694846">
    <property type="component" value="Unplaced"/>
</dbReference>
<gene>
    <name evidence="4" type="primary">LOC112682337</name>
</gene>
<dbReference type="SUPFAM" id="SSF57667">
    <property type="entry name" value="beta-beta-alpha zinc fingers"/>
    <property type="match status" value="1"/>
</dbReference>
<keyword evidence="1" id="KW-0863">Zinc-finger</keyword>
<dbReference type="GeneID" id="112682337"/>
<dbReference type="GO" id="GO:0008270">
    <property type="term" value="F:zinc ion binding"/>
    <property type="evidence" value="ECO:0007669"/>
    <property type="project" value="UniProtKB-KW"/>
</dbReference>
<organism evidence="3 4">
    <name type="scientific">Sipha flava</name>
    <name type="common">yellow sugarcane aphid</name>
    <dbReference type="NCBI Taxonomy" id="143950"/>
    <lineage>
        <taxon>Eukaryota</taxon>
        <taxon>Metazoa</taxon>
        <taxon>Ecdysozoa</taxon>
        <taxon>Arthropoda</taxon>
        <taxon>Hexapoda</taxon>
        <taxon>Insecta</taxon>
        <taxon>Pterygota</taxon>
        <taxon>Neoptera</taxon>
        <taxon>Paraneoptera</taxon>
        <taxon>Hemiptera</taxon>
        <taxon>Sternorrhyncha</taxon>
        <taxon>Aphidomorpha</taxon>
        <taxon>Aphidoidea</taxon>
        <taxon>Aphididae</taxon>
        <taxon>Sipha</taxon>
    </lineage>
</organism>
<dbReference type="SMART" id="SM00355">
    <property type="entry name" value="ZnF_C2H2"/>
    <property type="match status" value="2"/>
</dbReference>
<dbReference type="PANTHER" id="PTHR35385:SF2">
    <property type="entry name" value="PROTEIN B, PUTATIVE-RELATED"/>
    <property type="match status" value="1"/>
</dbReference>
<dbReference type="InterPro" id="IPR013087">
    <property type="entry name" value="Znf_C2H2_type"/>
</dbReference>
<evidence type="ECO:0000259" key="2">
    <source>
        <dbReference type="PROSITE" id="PS50157"/>
    </source>
</evidence>